<proteinExistence type="predicted"/>
<dbReference type="Proteomes" id="UP000002366">
    <property type="component" value="Chromosome"/>
</dbReference>
<dbReference type="KEGG" id="aco:Amico_1379"/>
<dbReference type="NCBIfam" id="TIGR00360">
    <property type="entry name" value="ComEC_N-term"/>
    <property type="match status" value="1"/>
</dbReference>
<keyword evidence="2" id="KW-1003">Cell membrane</keyword>
<evidence type="ECO:0000313" key="8">
    <source>
        <dbReference type="EMBL" id="ADE57496.1"/>
    </source>
</evidence>
<dbReference type="InterPro" id="IPR004477">
    <property type="entry name" value="ComEC_N"/>
</dbReference>
<feature type="transmembrane region" description="Helical" evidence="6">
    <location>
        <begin position="317"/>
        <end position="333"/>
    </location>
</feature>
<dbReference type="HOGENOM" id="CLU_044993_0_0_0"/>
<dbReference type="STRING" id="572547.Amico_1379"/>
<dbReference type="PANTHER" id="PTHR30619">
    <property type="entry name" value="DNA INTERNALIZATION/COMPETENCE PROTEIN COMEC/REC2"/>
    <property type="match status" value="1"/>
</dbReference>
<feature type="transmembrane region" description="Helical" evidence="6">
    <location>
        <begin position="30"/>
        <end position="48"/>
    </location>
</feature>
<dbReference type="AlphaFoldDB" id="D5EG14"/>
<organism evidence="8 9">
    <name type="scientific">Aminobacterium colombiense (strain DSM 12261 / ALA-1)</name>
    <dbReference type="NCBI Taxonomy" id="572547"/>
    <lineage>
        <taxon>Bacteria</taxon>
        <taxon>Thermotogati</taxon>
        <taxon>Synergistota</taxon>
        <taxon>Synergistia</taxon>
        <taxon>Synergistales</taxon>
        <taxon>Aminobacteriaceae</taxon>
        <taxon>Aminobacterium</taxon>
    </lineage>
</organism>
<dbReference type="EMBL" id="CP001997">
    <property type="protein sequence ID" value="ADE57496.1"/>
    <property type="molecule type" value="Genomic_DNA"/>
</dbReference>
<evidence type="ECO:0000256" key="5">
    <source>
        <dbReference type="ARBA" id="ARBA00023136"/>
    </source>
</evidence>
<dbReference type="InterPro" id="IPR052159">
    <property type="entry name" value="Competence_DNA_uptake"/>
</dbReference>
<feature type="transmembrane region" description="Helical" evidence="6">
    <location>
        <begin position="340"/>
        <end position="361"/>
    </location>
</feature>
<keyword evidence="4 6" id="KW-1133">Transmembrane helix</keyword>
<accession>D5EG14</accession>
<dbReference type="RefSeq" id="WP_013048759.1">
    <property type="nucleotide sequence ID" value="NC_014011.1"/>
</dbReference>
<feature type="transmembrane region" description="Helical" evidence="6">
    <location>
        <begin position="6"/>
        <end position="23"/>
    </location>
</feature>
<evidence type="ECO:0000256" key="3">
    <source>
        <dbReference type="ARBA" id="ARBA00022692"/>
    </source>
</evidence>
<evidence type="ECO:0000256" key="4">
    <source>
        <dbReference type="ARBA" id="ARBA00022989"/>
    </source>
</evidence>
<keyword evidence="9" id="KW-1185">Reference proteome</keyword>
<evidence type="ECO:0000256" key="2">
    <source>
        <dbReference type="ARBA" id="ARBA00022475"/>
    </source>
</evidence>
<feature type="transmembrane region" description="Helical" evidence="6">
    <location>
        <begin position="253"/>
        <end position="274"/>
    </location>
</feature>
<dbReference type="OrthoDB" id="9761531at2"/>
<sequence>MTAPGRMPALFSLAGICLALLVLQQGIPLFIFPLVAMSGTLALVLLFTTQEKPGYWKGVTLVVLVAGVGSAYISSRLSTDFLHPGETFQGQGYILLERPWGRRRALLIRTKKGTFLAKIPSQHGFIAGDTVEVAGTMLSLPSSKKSRSFHEDRYWKARGAMAEIVIGKVEKIESCRQFSLSGWRNMLVKRILLTQPPRTRGYLAAAWTGMKSPLLSSQHERWGTSHLLAVSGFHVSLFVSGLLFLLRSCLGRGFIISWAMWGYVLIAGAAPSALRAALMMQIALIGRCRGRPSQAVNTVSLAGMALLFWRPWWFWDLGWQLSMVAALIIAAALERGLSPVWWLSVGPAIWVTTLPLAAPIFGDVPLAGIVTNLSAGPVFGVLYPLASFLALPSLLALPWGNWASQGAEGLFILWETWADSISRLIPVYVPWTPFWTAFAAGLLPLLIARSLRLSWRHSLAASLLLQCVMLWIVM</sequence>
<evidence type="ECO:0000256" key="1">
    <source>
        <dbReference type="ARBA" id="ARBA00004651"/>
    </source>
</evidence>
<feature type="transmembrane region" description="Helical" evidence="6">
    <location>
        <begin position="227"/>
        <end position="247"/>
    </location>
</feature>
<dbReference type="eggNOG" id="COG0658">
    <property type="taxonomic scope" value="Bacteria"/>
</dbReference>
<gene>
    <name evidence="8" type="ordered locus">Amico_1379</name>
</gene>
<comment type="subcellular location">
    <subcellularLocation>
        <location evidence="1">Cell membrane</location>
        <topology evidence="1">Multi-pass membrane protein</topology>
    </subcellularLocation>
</comment>
<name>D5EG14_AMICL</name>
<evidence type="ECO:0000259" key="7">
    <source>
        <dbReference type="Pfam" id="PF03772"/>
    </source>
</evidence>
<dbReference type="GO" id="GO:0005886">
    <property type="term" value="C:plasma membrane"/>
    <property type="evidence" value="ECO:0007669"/>
    <property type="project" value="UniProtKB-SubCell"/>
</dbReference>
<feature type="transmembrane region" description="Helical" evidence="6">
    <location>
        <begin position="453"/>
        <end position="473"/>
    </location>
</feature>
<evidence type="ECO:0000313" key="9">
    <source>
        <dbReference type="Proteomes" id="UP000002366"/>
    </source>
</evidence>
<dbReference type="PANTHER" id="PTHR30619:SF7">
    <property type="entry name" value="BETA-LACTAMASE DOMAIN PROTEIN"/>
    <property type="match status" value="1"/>
</dbReference>
<protein>
    <submittedName>
        <fullName evidence="8">ComEC/Rec2-related protein</fullName>
    </submittedName>
</protein>
<feature type="domain" description="ComEC/Rec2-related protein" evidence="7">
    <location>
        <begin position="217"/>
        <end position="448"/>
    </location>
</feature>
<keyword evidence="3 6" id="KW-0812">Transmembrane</keyword>
<feature type="transmembrane region" description="Helical" evidence="6">
    <location>
        <begin position="381"/>
        <end position="403"/>
    </location>
</feature>
<dbReference type="Pfam" id="PF03772">
    <property type="entry name" value="Competence"/>
    <property type="match status" value="1"/>
</dbReference>
<reference evidence="8 9" key="1">
    <citation type="journal article" date="2010" name="Stand. Genomic Sci.">
        <title>Complete genome sequence of Aminobacterium colombiense type strain (ALA-1).</title>
        <authorList>
            <person name="Chertkov O."/>
            <person name="Sikorski J."/>
            <person name="Brambilla E."/>
            <person name="Lapidus A."/>
            <person name="Copeland A."/>
            <person name="Glavina Del Rio T."/>
            <person name="Nolan M."/>
            <person name="Lucas S."/>
            <person name="Tice H."/>
            <person name="Cheng J.F."/>
            <person name="Han C."/>
            <person name="Detter J.C."/>
            <person name="Bruce D."/>
            <person name="Tapia R."/>
            <person name="Goodwin L."/>
            <person name="Pitluck S."/>
            <person name="Liolios K."/>
            <person name="Ivanova N."/>
            <person name="Mavromatis K."/>
            <person name="Ovchinnikova G."/>
            <person name="Pati A."/>
            <person name="Chen A."/>
            <person name="Palaniappan K."/>
            <person name="Land M."/>
            <person name="Hauser L."/>
            <person name="Chang Y.J."/>
            <person name="Jeffries C.D."/>
            <person name="Spring S."/>
            <person name="Rohde M."/>
            <person name="Goker M."/>
            <person name="Bristow J."/>
            <person name="Eisen J.A."/>
            <person name="Markowitz V."/>
            <person name="Hugenholtz P."/>
            <person name="Kyrpides N.C."/>
            <person name="Klenk H.P."/>
        </authorList>
    </citation>
    <scope>NUCLEOTIDE SEQUENCE [LARGE SCALE GENOMIC DNA]</scope>
    <source>
        <strain evidence="9">DSM 12261 / ALA-1</strain>
    </source>
</reference>
<keyword evidence="5 6" id="KW-0472">Membrane</keyword>
<evidence type="ECO:0000256" key="6">
    <source>
        <dbReference type="SAM" id="Phobius"/>
    </source>
</evidence>
<feature type="transmembrane region" description="Helical" evidence="6">
    <location>
        <begin position="424"/>
        <end position="447"/>
    </location>
</feature>